<keyword evidence="2" id="KW-1185">Reference proteome</keyword>
<proteinExistence type="predicted"/>
<name>A0AAD5QW75_PARTN</name>
<reference evidence="1" key="1">
    <citation type="submission" date="2021-06" db="EMBL/GenBank/DDBJ databases">
        <title>Parelaphostrongylus tenuis whole genome reference sequence.</title>
        <authorList>
            <person name="Garwood T.J."/>
            <person name="Larsen P.A."/>
            <person name="Fountain-Jones N.M."/>
            <person name="Garbe J.R."/>
            <person name="Macchietto M.G."/>
            <person name="Kania S.A."/>
            <person name="Gerhold R.W."/>
            <person name="Richards J.E."/>
            <person name="Wolf T.M."/>
        </authorList>
    </citation>
    <scope>NUCLEOTIDE SEQUENCE</scope>
    <source>
        <strain evidence="1">MNPRO001-30</strain>
        <tissue evidence="1">Meninges</tissue>
    </source>
</reference>
<protein>
    <submittedName>
        <fullName evidence="1">Uncharacterized protein</fullName>
    </submittedName>
</protein>
<accession>A0AAD5QW75</accession>
<comment type="caution">
    <text evidence="1">The sequence shown here is derived from an EMBL/GenBank/DDBJ whole genome shotgun (WGS) entry which is preliminary data.</text>
</comment>
<dbReference type="AlphaFoldDB" id="A0AAD5QW75"/>
<organism evidence="1 2">
    <name type="scientific">Parelaphostrongylus tenuis</name>
    <name type="common">Meningeal worm</name>
    <dbReference type="NCBI Taxonomy" id="148309"/>
    <lineage>
        <taxon>Eukaryota</taxon>
        <taxon>Metazoa</taxon>
        <taxon>Ecdysozoa</taxon>
        <taxon>Nematoda</taxon>
        <taxon>Chromadorea</taxon>
        <taxon>Rhabditida</taxon>
        <taxon>Rhabditina</taxon>
        <taxon>Rhabditomorpha</taxon>
        <taxon>Strongyloidea</taxon>
        <taxon>Metastrongylidae</taxon>
        <taxon>Parelaphostrongylus</taxon>
    </lineage>
</organism>
<gene>
    <name evidence="1" type="ORF">KIN20_024259</name>
</gene>
<dbReference type="EMBL" id="JAHQIW010004891">
    <property type="protein sequence ID" value="KAJ1364224.1"/>
    <property type="molecule type" value="Genomic_DNA"/>
</dbReference>
<evidence type="ECO:0000313" key="2">
    <source>
        <dbReference type="Proteomes" id="UP001196413"/>
    </source>
</evidence>
<dbReference type="Proteomes" id="UP001196413">
    <property type="component" value="Unassembled WGS sequence"/>
</dbReference>
<sequence>MDPVKESSENQKANDLFDKVDILLNEGHYRNAYALLKYDSPESRHMEKSMEYVDVEKRME</sequence>
<evidence type="ECO:0000313" key="1">
    <source>
        <dbReference type="EMBL" id="KAJ1364224.1"/>
    </source>
</evidence>